<evidence type="ECO:0000259" key="1">
    <source>
        <dbReference type="PROSITE" id="PS51459"/>
    </source>
</evidence>
<dbReference type="InterPro" id="IPR003812">
    <property type="entry name" value="Fido"/>
</dbReference>
<dbReference type="KEGG" id="lant:TUM19329_11210"/>
<protein>
    <recommendedName>
        <fullName evidence="1">Fido domain-containing protein</fullName>
    </recommendedName>
</protein>
<reference evidence="2" key="1">
    <citation type="journal article" date="2020" name="Microbiol. Resour. Announc.">
        <title>Complete Genome Sequence of Novel Psychrotolerant Legionella Strain TUM19329, Isolated from Antarctic Lake Sediment.</title>
        <authorList>
            <person name="Shimada S."/>
            <person name="Nakai R."/>
            <person name="Aoki K."/>
            <person name="Shimoeda N."/>
            <person name="Ohno G."/>
            <person name="Miyazaki Y."/>
            <person name="Kudoh S."/>
            <person name="Imura S."/>
            <person name="Watanabe K."/>
            <person name="Ishii Y."/>
            <person name="Tateda K."/>
        </authorList>
    </citation>
    <scope>NUCLEOTIDE SEQUENCE [LARGE SCALE GENOMIC DNA]</scope>
    <source>
        <strain evidence="2">TUM19329</strain>
    </source>
</reference>
<dbReference type="AlphaFoldDB" id="A0A6F8T3M6"/>
<evidence type="ECO:0000313" key="3">
    <source>
        <dbReference type="Proteomes" id="UP000502894"/>
    </source>
</evidence>
<dbReference type="PROSITE" id="PS51459">
    <property type="entry name" value="FIDO"/>
    <property type="match status" value="1"/>
</dbReference>
<dbReference type="EMBL" id="AP022839">
    <property type="protein sequence ID" value="BCA94760.1"/>
    <property type="molecule type" value="Genomic_DNA"/>
</dbReference>
<keyword evidence="3" id="KW-1185">Reference proteome</keyword>
<feature type="domain" description="Fido" evidence="1">
    <location>
        <begin position="188"/>
        <end position="324"/>
    </location>
</feature>
<accession>A0A6F8T3M6</accession>
<evidence type="ECO:0000313" key="2">
    <source>
        <dbReference type="EMBL" id="BCA94760.1"/>
    </source>
</evidence>
<dbReference type="SUPFAM" id="SSF140931">
    <property type="entry name" value="Fic-like"/>
    <property type="match status" value="1"/>
</dbReference>
<dbReference type="Proteomes" id="UP000502894">
    <property type="component" value="Chromosome"/>
</dbReference>
<dbReference type="InterPro" id="IPR036597">
    <property type="entry name" value="Fido-like_dom_sf"/>
</dbReference>
<dbReference type="Pfam" id="PF02661">
    <property type="entry name" value="Fic"/>
    <property type="match status" value="1"/>
</dbReference>
<sequence>MYHLEELSEFPHALIYAFEPESSPQRLAGSHSFKHALFPEAGQHEDMLQAYLYAQNTILPLIRERGLDKIDEKMFLEWINTLHGLIGKSLFANYPQKKAGEYTSEQILRWHKGAQLNADIVHYLSGYHPCNNMKDFAKFLQEQGVAVNVALPFIKLLHKLKSDKTIKPHPSQLPFIDLKNPVLEGIMTLNKMVVVYHNGNLTVKEKEVVDQVVKVCRFPHEIPDAMQVFAQETLQQLRNLEKENLPEIANFLGTLFYQFTDIHPFGNANGRTGTCLVNIVLRAFDLPGILLRHPGENCDEGSDYSKAIAQLDKTLVPLQTLILKRIETAKESTFVDEQLKQIVSLRVSLSDLLKQIQKKHPKYDIEPIQHMLSESVLKSLSSVKDINTASIIVLTEILQSAANEEKRLDDARKIKALLPTPVSPTEKQALIHAFEQLTGMTGWKSNSSNGLVVWLELKDKSTAATTASGLQKLNAATVTLANRSDNGMPVIQCKLIDIKKIIDMAAKLQAEEHDSGLQAVTRRI</sequence>
<organism evidence="2 3">
    <name type="scientific">Legionella antarctica</name>
    <dbReference type="NCBI Taxonomy" id="2708020"/>
    <lineage>
        <taxon>Bacteria</taxon>
        <taxon>Pseudomonadati</taxon>
        <taxon>Pseudomonadota</taxon>
        <taxon>Gammaproteobacteria</taxon>
        <taxon>Legionellales</taxon>
        <taxon>Legionellaceae</taxon>
        <taxon>Legionella</taxon>
    </lineage>
</organism>
<dbReference type="Gene3D" id="1.10.3290.10">
    <property type="entry name" value="Fido-like domain"/>
    <property type="match status" value="1"/>
</dbReference>
<gene>
    <name evidence="2" type="ORF">TUM19329_11210</name>
</gene>
<name>A0A6F8T3M6_9GAMM</name>
<proteinExistence type="predicted"/>
<dbReference type="RefSeq" id="WP_173236552.1">
    <property type="nucleotide sequence ID" value="NZ_AP022839.1"/>
</dbReference>